<dbReference type="PRINTS" id="PR00424">
    <property type="entry name" value="ADENOSINER"/>
</dbReference>
<dbReference type="PANTHER" id="PTHR24246">
    <property type="entry name" value="OLFACTORY RECEPTOR AND ADENOSINE RECEPTOR"/>
    <property type="match status" value="1"/>
</dbReference>
<feature type="transmembrane region" description="Helical" evidence="22">
    <location>
        <begin position="454"/>
        <end position="478"/>
    </location>
</feature>
<dbReference type="AlphaFoldDB" id="A0A2U9BGE5"/>
<feature type="transmembrane region" description="Helical" evidence="22">
    <location>
        <begin position="419"/>
        <end position="442"/>
    </location>
</feature>
<keyword evidence="15 22" id="KW-0675">Receptor</keyword>
<keyword evidence="19" id="KW-0449">Lipoprotein</keyword>
<reference evidence="27 28" key="1">
    <citation type="submission" date="2017-12" db="EMBL/GenBank/DDBJ databases">
        <title>Integrating genomic resources of turbot (Scophthalmus maximus) in depth evaluation of genetic and physical mapping variation across individuals.</title>
        <authorList>
            <person name="Martinez P."/>
        </authorList>
    </citation>
    <scope>NUCLEOTIDE SEQUENCE [LARGE SCALE GENOMIC DNA]</scope>
</reference>
<dbReference type="PROSITE" id="PS50262">
    <property type="entry name" value="G_PROTEIN_RECEP_F1_2"/>
    <property type="match status" value="1"/>
</dbReference>
<keyword evidence="23" id="KW-0175">Coiled coil</keyword>
<feature type="compositionally biased region" description="Polar residues" evidence="24">
    <location>
        <begin position="111"/>
        <end position="120"/>
    </location>
</feature>
<keyword evidence="8 21" id="KW-0863">Zinc-finger</keyword>
<feature type="coiled-coil region" evidence="23">
    <location>
        <begin position="16"/>
        <end position="50"/>
    </location>
</feature>
<feature type="compositionally biased region" description="Gly residues" evidence="24">
    <location>
        <begin position="203"/>
        <end position="216"/>
    </location>
</feature>
<dbReference type="InterPro" id="IPR001068">
    <property type="entry name" value="Adeno_A1_rcpt"/>
</dbReference>
<evidence type="ECO:0000256" key="10">
    <source>
        <dbReference type="ARBA" id="ARBA00022989"/>
    </source>
</evidence>
<evidence type="ECO:0000313" key="27">
    <source>
        <dbReference type="EMBL" id="AWP03095.1"/>
    </source>
</evidence>
<evidence type="ECO:0000259" key="26">
    <source>
        <dbReference type="PROSITE" id="PS50262"/>
    </source>
</evidence>
<dbReference type="FunFam" id="3.30.160.60:FF:000912">
    <property type="entry name" value="Zinc finger protein 660"/>
    <property type="match status" value="1"/>
</dbReference>
<keyword evidence="14 22" id="KW-1015">Disulfide bond</keyword>
<dbReference type="GO" id="GO:0045202">
    <property type="term" value="C:synapse"/>
    <property type="evidence" value="ECO:0007669"/>
    <property type="project" value="TreeGrafter"/>
</dbReference>
<evidence type="ECO:0000256" key="2">
    <source>
        <dbReference type="ARBA" id="ARBA00004651"/>
    </source>
</evidence>
<keyword evidence="10 22" id="KW-1133">Transmembrane helix</keyword>
<dbReference type="InterPro" id="IPR000276">
    <property type="entry name" value="GPCR_Rhodpsn"/>
</dbReference>
<comment type="function">
    <text evidence="20 22">Receptor for adenosine. The activity of this receptor is mediated by G proteins which inhibit adenylyl cyclase.</text>
</comment>
<feature type="transmembrane region" description="Helical" evidence="22">
    <location>
        <begin position="639"/>
        <end position="655"/>
    </location>
</feature>
<evidence type="ECO:0000256" key="4">
    <source>
        <dbReference type="ARBA" id="ARBA00022475"/>
    </source>
</evidence>
<sequence length="746" mass="83628">MTKLQFLNVFLTERLMLAAQEIYKSVEDTILEYQEEIAIRERENDHLRRRLRDAGIEIWPDRPSMPLLEEEDGEQPRREWSPSMGHEERIPIQIKDKRDVRANQGDEQLPGQGSCSTPENMFTPPRVRNEYPQDAPHTSNLPQSQGVENRERDPGTRGSLRHVKAEGGGGHRGSTSSNSGAQPLAPVNPNCSNENNIDISGAENGGQMAGAKGTGAGANRAQASQMRNQGASAVDCPHQKSPLQGHMSSFCCKVCGEAFSHVGHLHVHVQVHTREKPYRCGVCGKCCSSSGRLQEHQRSHTGEKPFRCQICGKGFTQMAHLKVHMRIHTGEKPYSCPVCGKCFSRSDKIKRHLQTHSQQQTRRITSTSVGHNNKPRSVGRHQTPTGNSPDEPRLFLHLRAAHTRPACAIMTSGLSPYQALYIGMEVVIAVSSVIGNVMVVWAVRINRSLRDTTFCFIVSLALADIAVGALVIPLAITISIGLKAHAYSCLLGTCTVLVLTQSSILALLAIAIDRYLRVKIPMSYKRVVTSRRAGTAVLLCWLVSFIVGLTPMFGWNNLQHLRDNGSLTADDPLVTCKWETVISMDYMVYFNFFGWVLPPLLLMLAIYVEIFYMIHKQLNKKVTASHIDPKRYFGKELKLAKSLALVLFLFAVSWLPLHILNCITLFCPTCYNPEYLLFIAIILTHGNSAVNPIIYAFRIKKFRTAFQKIWKQYFLCQDPVGRFPQKGSQRGYESRMKRIDEDDEDL</sequence>
<keyword evidence="7" id="KW-0677">Repeat</keyword>
<keyword evidence="13" id="KW-0564">Palmitate</keyword>
<keyword evidence="5 22" id="KW-0812">Transmembrane</keyword>
<dbReference type="STRING" id="52904.ENSSMAP00000010849"/>
<dbReference type="InterPro" id="IPR036236">
    <property type="entry name" value="Znf_C2H2_sf"/>
</dbReference>
<evidence type="ECO:0000256" key="19">
    <source>
        <dbReference type="ARBA" id="ARBA00023288"/>
    </source>
</evidence>
<feature type="domain" description="C2H2-type" evidence="25">
    <location>
        <begin position="306"/>
        <end position="333"/>
    </location>
</feature>
<evidence type="ECO:0000256" key="13">
    <source>
        <dbReference type="ARBA" id="ARBA00023139"/>
    </source>
</evidence>
<evidence type="ECO:0000256" key="9">
    <source>
        <dbReference type="ARBA" id="ARBA00022833"/>
    </source>
</evidence>
<keyword evidence="6" id="KW-0479">Metal-binding</keyword>
<dbReference type="GO" id="GO:0045596">
    <property type="term" value="P:negative regulation of cell differentiation"/>
    <property type="evidence" value="ECO:0007669"/>
    <property type="project" value="UniProtKB-ARBA"/>
</dbReference>
<keyword evidence="28" id="KW-1185">Reference proteome</keyword>
<dbReference type="Pfam" id="PF00001">
    <property type="entry name" value="7tm_1"/>
    <property type="match status" value="1"/>
</dbReference>
<dbReference type="GO" id="GO:0005634">
    <property type="term" value="C:nucleus"/>
    <property type="evidence" value="ECO:0007669"/>
    <property type="project" value="UniProtKB-SubCell"/>
</dbReference>
<feature type="region of interest" description="Disordered" evidence="24">
    <location>
        <begin position="726"/>
        <end position="746"/>
    </location>
</feature>
<accession>A0A2U9BGE5</accession>
<evidence type="ECO:0000256" key="1">
    <source>
        <dbReference type="ARBA" id="ARBA00004123"/>
    </source>
</evidence>
<evidence type="ECO:0000256" key="20">
    <source>
        <dbReference type="ARBA" id="ARBA00025048"/>
    </source>
</evidence>
<evidence type="ECO:0000256" key="18">
    <source>
        <dbReference type="ARBA" id="ARBA00023242"/>
    </source>
</evidence>
<feature type="transmembrane region" description="Helical" evidence="22">
    <location>
        <begin position="592"/>
        <end position="614"/>
    </location>
</feature>
<gene>
    <name evidence="27" type="ORF">SMAX5B_014247</name>
</gene>
<dbReference type="CDD" id="cd15071">
    <property type="entry name" value="7tmA_Adenosine_R_A1"/>
    <property type="match status" value="1"/>
</dbReference>
<dbReference type="GO" id="GO:0008270">
    <property type="term" value="F:zinc ion binding"/>
    <property type="evidence" value="ECO:0007669"/>
    <property type="project" value="UniProtKB-KW"/>
</dbReference>
<feature type="compositionally biased region" description="Polar residues" evidence="24">
    <location>
        <begin position="355"/>
        <end position="371"/>
    </location>
</feature>
<dbReference type="InterPro" id="IPR013087">
    <property type="entry name" value="Znf_C2H2_type"/>
</dbReference>
<evidence type="ECO:0000313" key="28">
    <source>
        <dbReference type="Proteomes" id="UP000246464"/>
    </source>
</evidence>
<keyword evidence="16 22" id="KW-0325">Glycoprotein</keyword>
<dbReference type="PANTHER" id="PTHR24246:SF1">
    <property type="entry name" value="ADENOSINE RECEPTOR A1"/>
    <property type="match status" value="1"/>
</dbReference>
<feature type="domain" description="G-protein coupled receptors family 1 profile" evidence="26">
    <location>
        <begin position="435"/>
        <end position="695"/>
    </location>
</feature>
<dbReference type="Gene3D" id="3.30.160.60">
    <property type="entry name" value="Classic Zinc Finger"/>
    <property type="match status" value="4"/>
</dbReference>
<feature type="domain" description="C2H2-type" evidence="25">
    <location>
        <begin position="250"/>
        <end position="277"/>
    </location>
</feature>
<dbReference type="PRINTS" id="PR00237">
    <property type="entry name" value="GPCRRHODOPSN"/>
</dbReference>
<dbReference type="GO" id="GO:0001609">
    <property type="term" value="F:G protein-coupled adenosine receptor activity"/>
    <property type="evidence" value="ECO:0007669"/>
    <property type="project" value="UniProtKB-UniRule"/>
</dbReference>
<evidence type="ECO:0000256" key="11">
    <source>
        <dbReference type="ARBA" id="ARBA00023040"/>
    </source>
</evidence>
<dbReference type="InterPro" id="IPR017452">
    <property type="entry name" value="GPCR_Rhodpsn_7TM"/>
</dbReference>
<feature type="transmembrane region" description="Helical" evidence="22">
    <location>
        <begin position="533"/>
        <end position="555"/>
    </location>
</feature>
<feature type="transmembrane region" description="Helical" evidence="22">
    <location>
        <begin position="675"/>
        <end position="697"/>
    </location>
</feature>
<evidence type="ECO:0000256" key="24">
    <source>
        <dbReference type="SAM" id="MobiDB-lite"/>
    </source>
</evidence>
<feature type="region of interest" description="Disordered" evidence="24">
    <location>
        <begin position="63"/>
        <end position="216"/>
    </location>
</feature>
<dbReference type="FunFam" id="3.30.160.60:FF:000736">
    <property type="entry name" value="Zinc finger protein 423"/>
    <property type="match status" value="1"/>
</dbReference>
<evidence type="ECO:0000259" key="25">
    <source>
        <dbReference type="PROSITE" id="PS50157"/>
    </source>
</evidence>
<keyword evidence="9" id="KW-0862">Zinc</keyword>
<dbReference type="GO" id="GO:0030425">
    <property type="term" value="C:dendrite"/>
    <property type="evidence" value="ECO:0007669"/>
    <property type="project" value="TreeGrafter"/>
</dbReference>
<dbReference type="FunFam" id="3.30.160.60:FF:001498">
    <property type="entry name" value="Zinc finger protein 404"/>
    <property type="match status" value="1"/>
</dbReference>
<keyword evidence="4 22" id="KW-1003">Cell membrane</keyword>
<keyword evidence="18" id="KW-0539">Nucleus</keyword>
<keyword evidence="11 22" id="KW-0297">G-protein coupled receptor</keyword>
<dbReference type="SMART" id="SM01381">
    <property type="entry name" value="7TM_GPCR_Srsx"/>
    <property type="match status" value="1"/>
</dbReference>
<evidence type="ECO:0000256" key="6">
    <source>
        <dbReference type="ARBA" id="ARBA00022723"/>
    </source>
</evidence>
<keyword evidence="12 22" id="KW-0472">Membrane</keyword>
<dbReference type="SUPFAM" id="SSF81321">
    <property type="entry name" value="Family A G protein-coupled receptor-like"/>
    <property type="match status" value="1"/>
</dbReference>
<dbReference type="PROSITE" id="PS00237">
    <property type="entry name" value="G_PROTEIN_RECEP_F1_1"/>
    <property type="match status" value="1"/>
</dbReference>
<evidence type="ECO:0000256" key="5">
    <source>
        <dbReference type="ARBA" id="ARBA00022692"/>
    </source>
</evidence>
<dbReference type="EMBL" id="CP026248">
    <property type="protein sequence ID" value="AWP03095.1"/>
    <property type="molecule type" value="Genomic_DNA"/>
</dbReference>
<evidence type="ECO:0000256" key="12">
    <source>
        <dbReference type="ARBA" id="ARBA00023136"/>
    </source>
</evidence>
<evidence type="ECO:0000256" key="17">
    <source>
        <dbReference type="ARBA" id="ARBA00023224"/>
    </source>
</evidence>
<dbReference type="SUPFAM" id="SSF57667">
    <property type="entry name" value="beta-beta-alpha zinc fingers"/>
    <property type="match status" value="2"/>
</dbReference>
<feature type="compositionally biased region" description="Basic and acidic residues" evidence="24">
    <location>
        <begin position="74"/>
        <end position="101"/>
    </location>
</feature>
<evidence type="ECO:0000256" key="14">
    <source>
        <dbReference type="ARBA" id="ARBA00023157"/>
    </source>
</evidence>
<evidence type="ECO:0000256" key="15">
    <source>
        <dbReference type="ARBA" id="ARBA00023170"/>
    </source>
</evidence>
<evidence type="ECO:0000256" key="22">
    <source>
        <dbReference type="RuleBase" id="RU201114"/>
    </source>
</evidence>
<feature type="region of interest" description="Disordered" evidence="24">
    <location>
        <begin position="352"/>
        <end position="389"/>
    </location>
</feature>
<dbReference type="Gene3D" id="1.20.1070.10">
    <property type="entry name" value="Rhodopsin 7-helix transmembrane proteins"/>
    <property type="match status" value="1"/>
</dbReference>
<feature type="compositionally biased region" description="Polar residues" evidence="24">
    <location>
        <begin position="136"/>
        <end position="147"/>
    </location>
</feature>
<feature type="domain" description="C2H2-type" evidence="25">
    <location>
        <begin position="278"/>
        <end position="305"/>
    </location>
</feature>
<dbReference type="FunFam" id="1.20.1070.10:FF:000061">
    <property type="entry name" value="Adenosine receptor A2"/>
    <property type="match status" value="1"/>
</dbReference>
<evidence type="ECO:0000256" key="7">
    <source>
        <dbReference type="ARBA" id="ARBA00022737"/>
    </source>
</evidence>
<dbReference type="InterPro" id="IPR001634">
    <property type="entry name" value="Adenosn_rcpt"/>
</dbReference>
<protein>
    <recommendedName>
        <fullName evidence="3 22">Adenosine receptor A1</fullName>
    </recommendedName>
</protein>
<evidence type="ECO:0000256" key="16">
    <source>
        <dbReference type="ARBA" id="ARBA00023180"/>
    </source>
</evidence>
<dbReference type="SMART" id="SM00355">
    <property type="entry name" value="ZnF_C2H2"/>
    <property type="match status" value="4"/>
</dbReference>
<evidence type="ECO:0000256" key="21">
    <source>
        <dbReference type="PROSITE-ProRule" id="PRU00042"/>
    </source>
</evidence>
<feature type="transmembrane region" description="Helical" evidence="22">
    <location>
        <begin position="484"/>
        <end position="512"/>
    </location>
</feature>
<organism evidence="27 28">
    <name type="scientific">Scophthalmus maximus</name>
    <name type="common">Turbot</name>
    <name type="synonym">Psetta maxima</name>
    <dbReference type="NCBI Taxonomy" id="52904"/>
    <lineage>
        <taxon>Eukaryota</taxon>
        <taxon>Metazoa</taxon>
        <taxon>Chordata</taxon>
        <taxon>Craniata</taxon>
        <taxon>Vertebrata</taxon>
        <taxon>Euteleostomi</taxon>
        <taxon>Actinopterygii</taxon>
        <taxon>Neopterygii</taxon>
        <taxon>Teleostei</taxon>
        <taxon>Neoteleostei</taxon>
        <taxon>Acanthomorphata</taxon>
        <taxon>Carangaria</taxon>
        <taxon>Pleuronectiformes</taxon>
        <taxon>Pleuronectoidei</taxon>
        <taxon>Scophthalmidae</taxon>
        <taxon>Scophthalmus</taxon>
    </lineage>
</organism>
<comment type="subcellular location">
    <subcellularLocation>
        <location evidence="2 22">Cell membrane</location>
        <topology evidence="2 22">Multi-pass membrane protein</topology>
    </subcellularLocation>
    <subcellularLocation>
        <location evidence="1">Nucleus</location>
    </subcellularLocation>
</comment>
<evidence type="ECO:0000256" key="8">
    <source>
        <dbReference type="ARBA" id="ARBA00022771"/>
    </source>
</evidence>
<dbReference type="GO" id="GO:0005886">
    <property type="term" value="C:plasma membrane"/>
    <property type="evidence" value="ECO:0007669"/>
    <property type="project" value="UniProtKB-SubCell"/>
</dbReference>
<dbReference type="Proteomes" id="UP000246464">
    <property type="component" value="Chromosome 6"/>
</dbReference>
<feature type="compositionally biased region" description="Polar residues" evidence="24">
    <location>
        <begin position="189"/>
        <end position="198"/>
    </location>
</feature>
<dbReference type="PROSITE" id="PS50157">
    <property type="entry name" value="ZINC_FINGER_C2H2_2"/>
    <property type="match status" value="4"/>
</dbReference>
<evidence type="ECO:0000256" key="3">
    <source>
        <dbReference type="ARBA" id="ARBA00021736"/>
    </source>
</evidence>
<proteinExistence type="inferred from homology"/>
<dbReference type="PROSITE" id="PS00028">
    <property type="entry name" value="ZINC_FINGER_C2H2_1"/>
    <property type="match status" value="4"/>
</dbReference>
<dbReference type="PRINTS" id="PR00552">
    <property type="entry name" value="ADENOSINEA1R"/>
</dbReference>
<comment type="similarity">
    <text evidence="22">Belongs to the G-protein coupled receptor 1 family.</text>
</comment>
<dbReference type="Pfam" id="PF00096">
    <property type="entry name" value="zf-C2H2"/>
    <property type="match status" value="3"/>
</dbReference>
<name>A0A2U9BGE5_SCOMX</name>
<feature type="domain" description="C2H2-type" evidence="25">
    <location>
        <begin position="334"/>
        <end position="361"/>
    </location>
</feature>
<keyword evidence="17 22" id="KW-0807">Transducer</keyword>
<evidence type="ECO:0000256" key="23">
    <source>
        <dbReference type="SAM" id="Coils"/>
    </source>
</evidence>